<gene>
    <name evidence="1" type="ORF">AYI69_g3173</name>
</gene>
<reference evidence="2" key="1">
    <citation type="submission" date="2017-01" db="EMBL/GenBank/DDBJ databases">
        <authorList>
            <person name="Wang Y."/>
            <person name="White M."/>
            <person name="Kvist S."/>
            <person name="Moncalvo J.-M."/>
        </authorList>
    </citation>
    <scope>NUCLEOTIDE SEQUENCE [LARGE SCALE GENOMIC DNA]</scope>
    <source>
        <strain evidence="2">ID-206-W2</strain>
    </source>
</reference>
<evidence type="ECO:0000313" key="2">
    <source>
        <dbReference type="Proteomes" id="UP000187429"/>
    </source>
</evidence>
<proteinExistence type="predicted"/>
<sequence>MNHERTLFSKIKYSNIFFLKDSPTAFTRRFSEISESSNIRRSLRKKSKRNSTIKISSTSPNFQNLKVSDILISAISDSSNVIEKSSDLCCNSSEAYNSPQFFDYFPKDLKHDNPDVVVEDLNHSFNYSIYNLLSAKSEQSIPHKFNYNHFPKANHFNSSFIKEINHKDLNISYSFDSINSNLKKTLEDQSFFLKSFINKQIDYPINRDDLFLLKAIPHFPENDHAQDNNSLNSYSTPPNHQHVDISRNVSDATVTFKSPIQVDEKLKSTHSTNPKPLEHQFNKDMFRYPDDLESYINDSESKVDISPELSSDIILKKHEHLKKYTYNTNNDESVMDLQENFMRLKDFLLKKNFIKGNKLYSQVHNLILNYGRSSFMSILGEDFFHLLFDAFHRRSRSKSYSRIYDKNSLLEYMCFSAYSLGWKLNHSETMILMYHFIKAKQIDNALVVFYKIKNVCDVDKIVLDDAWRRPEMTKTQFEKRKRHYQMHNARIYTGIVSSLLSEISRTRQAELLLRIYTEFNKTMAKTTSFQKMYYMQVGEMEDDIDFVQDKHGNYYKISDRNTEGLKSGINKYTVIPRNKLKLRSHTLNSILLMCLSRSMPKLGGQLYAEMVIRQGVLADVVTFRTIICGTPDMNGQTTPKKYTLLVNEFVNEIVNFRYGTSLEQLYSSVVDLPNKESGYIIHQIKRFISEPSDKDSLSKTLKLLVNKNEINGMRYVIGNEREFILGLLVMRNEMKELGLENSVNIIKETNYFIENHTSKYCIEIFNLLFLNF</sequence>
<accession>A0A1R1YKS2</accession>
<organism evidence="1 2">
    <name type="scientific">Smittium culicis</name>
    <dbReference type="NCBI Taxonomy" id="133412"/>
    <lineage>
        <taxon>Eukaryota</taxon>
        <taxon>Fungi</taxon>
        <taxon>Fungi incertae sedis</taxon>
        <taxon>Zoopagomycota</taxon>
        <taxon>Kickxellomycotina</taxon>
        <taxon>Harpellomycetes</taxon>
        <taxon>Harpellales</taxon>
        <taxon>Legeriomycetaceae</taxon>
        <taxon>Smittium</taxon>
    </lineage>
</organism>
<dbReference type="OrthoDB" id="5598614at2759"/>
<dbReference type="EMBL" id="LSSM01001039">
    <property type="protein sequence ID" value="OMJ27395.1"/>
    <property type="molecule type" value="Genomic_DNA"/>
</dbReference>
<protein>
    <submittedName>
        <fullName evidence="1">Uncharacterized protein</fullName>
    </submittedName>
</protein>
<dbReference type="AlphaFoldDB" id="A0A1R1YKS2"/>
<keyword evidence="2" id="KW-1185">Reference proteome</keyword>
<name>A0A1R1YKS2_9FUNG</name>
<comment type="caution">
    <text evidence="1">The sequence shown here is derived from an EMBL/GenBank/DDBJ whole genome shotgun (WGS) entry which is preliminary data.</text>
</comment>
<dbReference type="Proteomes" id="UP000187429">
    <property type="component" value="Unassembled WGS sequence"/>
</dbReference>
<evidence type="ECO:0000313" key="1">
    <source>
        <dbReference type="EMBL" id="OMJ27395.1"/>
    </source>
</evidence>